<evidence type="ECO:0000313" key="3">
    <source>
        <dbReference type="Proteomes" id="UP001157355"/>
    </source>
</evidence>
<feature type="region of interest" description="Disordered" evidence="1">
    <location>
        <begin position="1"/>
        <end position="28"/>
    </location>
</feature>
<dbReference type="Proteomes" id="UP001157355">
    <property type="component" value="Unassembled WGS sequence"/>
</dbReference>
<name>A0AA37X2I0_9RHOB</name>
<comment type="caution">
    <text evidence="2">The sequence shown here is derived from an EMBL/GenBank/DDBJ whole genome shotgun (WGS) entry which is preliminary data.</text>
</comment>
<protein>
    <submittedName>
        <fullName evidence="2">Uncharacterized protein</fullName>
    </submittedName>
</protein>
<accession>A0AA37X2I0</accession>
<sequence>MQPLAHTTRQPAQHWQFGNMVGHDPDQRAGMTHCLKQRKGAAAQSFGLMDPSWMQGKGIGRDHPLA</sequence>
<dbReference type="AlphaFoldDB" id="A0AA37X2I0"/>
<keyword evidence="3" id="KW-1185">Reference proteome</keyword>
<dbReference type="EMBL" id="BSPP01000008">
    <property type="protein sequence ID" value="GLS87575.1"/>
    <property type="molecule type" value="Genomic_DNA"/>
</dbReference>
<gene>
    <name evidence="2" type="ORF">GCM10010873_25490</name>
</gene>
<proteinExistence type="predicted"/>
<reference evidence="2 3" key="1">
    <citation type="journal article" date="2014" name="Int. J. Syst. Evol. Microbiol.">
        <title>Complete genome sequence of Corynebacterium casei LMG S-19264T (=DSM 44701T), isolated from a smear-ripened cheese.</title>
        <authorList>
            <consortium name="US DOE Joint Genome Institute (JGI-PGF)"/>
            <person name="Walter F."/>
            <person name="Albersmeier A."/>
            <person name="Kalinowski J."/>
            <person name="Ruckert C."/>
        </authorList>
    </citation>
    <scope>NUCLEOTIDE SEQUENCE [LARGE SCALE GENOMIC DNA]</scope>
    <source>
        <strain evidence="2 3">NBRC 111766</strain>
    </source>
</reference>
<evidence type="ECO:0000256" key="1">
    <source>
        <dbReference type="SAM" id="MobiDB-lite"/>
    </source>
</evidence>
<feature type="region of interest" description="Disordered" evidence="1">
    <location>
        <begin position="47"/>
        <end position="66"/>
    </location>
</feature>
<feature type="compositionally biased region" description="Polar residues" evidence="1">
    <location>
        <begin position="1"/>
        <end position="13"/>
    </location>
</feature>
<evidence type="ECO:0000313" key="2">
    <source>
        <dbReference type="EMBL" id="GLS87575.1"/>
    </source>
</evidence>
<organism evidence="2 3">
    <name type="scientific">Cypionkella aquatica</name>
    <dbReference type="NCBI Taxonomy" id="1756042"/>
    <lineage>
        <taxon>Bacteria</taxon>
        <taxon>Pseudomonadati</taxon>
        <taxon>Pseudomonadota</taxon>
        <taxon>Alphaproteobacteria</taxon>
        <taxon>Rhodobacterales</taxon>
        <taxon>Paracoccaceae</taxon>
        <taxon>Cypionkella</taxon>
    </lineage>
</organism>